<evidence type="ECO:0000256" key="1">
    <source>
        <dbReference type="ARBA" id="ARBA00022737"/>
    </source>
</evidence>
<dbReference type="GO" id="GO:0048731">
    <property type="term" value="P:system development"/>
    <property type="evidence" value="ECO:0007669"/>
    <property type="project" value="UniProtKB-ARBA"/>
</dbReference>
<evidence type="ECO:0000256" key="2">
    <source>
        <dbReference type="PROSITE-ProRule" id="PRU00708"/>
    </source>
</evidence>
<dbReference type="OMA" id="WEMMAAK"/>
<gene>
    <name evidence="3" type="ORF">SELMODRAFT_82803</name>
</gene>
<accession>D8R1L6</accession>
<dbReference type="eggNOG" id="KOG4197">
    <property type="taxonomic scope" value="Eukaryota"/>
</dbReference>
<feature type="repeat" description="PPR" evidence="2">
    <location>
        <begin position="137"/>
        <end position="171"/>
    </location>
</feature>
<dbReference type="GO" id="GO:0009451">
    <property type="term" value="P:RNA modification"/>
    <property type="evidence" value="ECO:0007669"/>
    <property type="project" value="InterPro"/>
</dbReference>
<dbReference type="KEGG" id="smo:SELMODRAFT_82803"/>
<dbReference type="PANTHER" id="PTHR47926:SF533">
    <property type="entry name" value="DYW DOMAIN-CONTAINING PROTEIN"/>
    <property type="match status" value="1"/>
</dbReference>
<dbReference type="Pfam" id="PF01535">
    <property type="entry name" value="PPR"/>
    <property type="match status" value="2"/>
</dbReference>
<dbReference type="PROSITE" id="PS51375">
    <property type="entry name" value="PPR"/>
    <property type="match status" value="2"/>
</dbReference>
<dbReference type="GO" id="GO:0003723">
    <property type="term" value="F:RNA binding"/>
    <property type="evidence" value="ECO:0007669"/>
    <property type="project" value="InterPro"/>
</dbReference>
<organism evidence="4">
    <name type="scientific">Selaginella moellendorffii</name>
    <name type="common">Spikemoss</name>
    <dbReference type="NCBI Taxonomy" id="88036"/>
    <lineage>
        <taxon>Eukaryota</taxon>
        <taxon>Viridiplantae</taxon>
        <taxon>Streptophyta</taxon>
        <taxon>Embryophyta</taxon>
        <taxon>Tracheophyta</taxon>
        <taxon>Lycopodiopsida</taxon>
        <taxon>Selaginellales</taxon>
        <taxon>Selaginellaceae</taxon>
        <taxon>Selaginella</taxon>
    </lineage>
</organism>
<dbReference type="Proteomes" id="UP000001514">
    <property type="component" value="Unassembled WGS sequence"/>
</dbReference>
<dbReference type="Gramene" id="EFJ33910">
    <property type="protein sequence ID" value="EFJ33910"/>
    <property type="gene ID" value="SELMODRAFT_82803"/>
</dbReference>
<dbReference type="InterPro" id="IPR002885">
    <property type="entry name" value="PPR_rpt"/>
</dbReference>
<dbReference type="FunFam" id="1.25.40.10:FF:000158">
    <property type="entry name" value="pentatricopeptide repeat-containing protein At2g33680"/>
    <property type="match status" value="1"/>
</dbReference>
<proteinExistence type="predicted"/>
<evidence type="ECO:0000313" key="4">
    <source>
        <dbReference type="Proteomes" id="UP000001514"/>
    </source>
</evidence>
<evidence type="ECO:0008006" key="5">
    <source>
        <dbReference type="Google" id="ProtNLM"/>
    </source>
</evidence>
<dbReference type="InterPro" id="IPR011990">
    <property type="entry name" value="TPR-like_helical_dom_sf"/>
</dbReference>
<protein>
    <recommendedName>
        <fullName evidence="5">Pentatricopeptide repeat-containing protein</fullName>
    </recommendedName>
</protein>
<dbReference type="Gene3D" id="1.25.40.10">
    <property type="entry name" value="Tetratricopeptide repeat domain"/>
    <property type="match status" value="2"/>
</dbReference>
<dbReference type="InterPro" id="IPR046960">
    <property type="entry name" value="PPR_At4g14850-like_plant"/>
</dbReference>
<dbReference type="HOGENOM" id="CLU_002706_0_0_1"/>
<keyword evidence="1" id="KW-0677">Repeat</keyword>
<keyword evidence="4" id="KW-1185">Reference proteome</keyword>
<dbReference type="InParanoid" id="D8R1L6"/>
<dbReference type="PANTHER" id="PTHR47926">
    <property type="entry name" value="PENTATRICOPEPTIDE REPEAT-CONTAINING PROTEIN"/>
    <property type="match status" value="1"/>
</dbReference>
<reference evidence="3 4" key="1">
    <citation type="journal article" date="2011" name="Science">
        <title>The Selaginella genome identifies genetic changes associated with the evolution of vascular plants.</title>
        <authorList>
            <person name="Banks J.A."/>
            <person name="Nishiyama T."/>
            <person name="Hasebe M."/>
            <person name="Bowman J.L."/>
            <person name="Gribskov M."/>
            <person name="dePamphilis C."/>
            <person name="Albert V.A."/>
            <person name="Aono N."/>
            <person name="Aoyama T."/>
            <person name="Ambrose B.A."/>
            <person name="Ashton N.W."/>
            <person name="Axtell M.J."/>
            <person name="Barker E."/>
            <person name="Barker M.S."/>
            <person name="Bennetzen J.L."/>
            <person name="Bonawitz N.D."/>
            <person name="Chapple C."/>
            <person name="Cheng C."/>
            <person name="Correa L.G."/>
            <person name="Dacre M."/>
            <person name="DeBarry J."/>
            <person name="Dreyer I."/>
            <person name="Elias M."/>
            <person name="Engstrom E.M."/>
            <person name="Estelle M."/>
            <person name="Feng L."/>
            <person name="Finet C."/>
            <person name="Floyd S.K."/>
            <person name="Frommer W.B."/>
            <person name="Fujita T."/>
            <person name="Gramzow L."/>
            <person name="Gutensohn M."/>
            <person name="Harholt J."/>
            <person name="Hattori M."/>
            <person name="Heyl A."/>
            <person name="Hirai T."/>
            <person name="Hiwatashi Y."/>
            <person name="Ishikawa M."/>
            <person name="Iwata M."/>
            <person name="Karol K.G."/>
            <person name="Koehler B."/>
            <person name="Kolukisaoglu U."/>
            <person name="Kubo M."/>
            <person name="Kurata T."/>
            <person name="Lalonde S."/>
            <person name="Li K."/>
            <person name="Li Y."/>
            <person name="Litt A."/>
            <person name="Lyons E."/>
            <person name="Manning G."/>
            <person name="Maruyama T."/>
            <person name="Michael T.P."/>
            <person name="Mikami K."/>
            <person name="Miyazaki S."/>
            <person name="Morinaga S."/>
            <person name="Murata T."/>
            <person name="Mueller-Roeber B."/>
            <person name="Nelson D.R."/>
            <person name="Obara M."/>
            <person name="Oguri Y."/>
            <person name="Olmstead R.G."/>
            <person name="Onodera N."/>
            <person name="Petersen B.L."/>
            <person name="Pils B."/>
            <person name="Prigge M."/>
            <person name="Rensing S.A."/>
            <person name="Riano-Pachon D.M."/>
            <person name="Roberts A.W."/>
            <person name="Sato Y."/>
            <person name="Scheller H.V."/>
            <person name="Schulz B."/>
            <person name="Schulz C."/>
            <person name="Shakirov E.V."/>
            <person name="Shibagaki N."/>
            <person name="Shinohara N."/>
            <person name="Shippen D.E."/>
            <person name="Soerensen I."/>
            <person name="Sotooka R."/>
            <person name="Sugimoto N."/>
            <person name="Sugita M."/>
            <person name="Sumikawa N."/>
            <person name="Tanurdzic M."/>
            <person name="Theissen G."/>
            <person name="Ulvskov P."/>
            <person name="Wakazuki S."/>
            <person name="Weng J.K."/>
            <person name="Willats W.W."/>
            <person name="Wipf D."/>
            <person name="Wolf P.G."/>
            <person name="Yang L."/>
            <person name="Zimmer A.D."/>
            <person name="Zhu Q."/>
            <person name="Mitros T."/>
            <person name="Hellsten U."/>
            <person name="Loque D."/>
            <person name="Otillar R."/>
            <person name="Salamov A."/>
            <person name="Schmutz J."/>
            <person name="Shapiro H."/>
            <person name="Lindquist E."/>
            <person name="Lucas S."/>
            <person name="Rokhsar D."/>
            <person name="Grigoriev I.V."/>
        </authorList>
    </citation>
    <scope>NUCLEOTIDE SEQUENCE [LARGE SCALE GENOMIC DNA]</scope>
</reference>
<name>D8R1L6_SELML</name>
<dbReference type="AlphaFoldDB" id="D8R1L6"/>
<evidence type="ECO:0000313" key="3">
    <source>
        <dbReference type="EMBL" id="EFJ33910.1"/>
    </source>
</evidence>
<dbReference type="Pfam" id="PF13041">
    <property type="entry name" value="PPR_2"/>
    <property type="match status" value="2"/>
</dbReference>
<dbReference type="NCBIfam" id="TIGR00756">
    <property type="entry name" value="PPR"/>
    <property type="match status" value="4"/>
</dbReference>
<sequence length="285" mass="31781">MPHRNVISWNAILGAYASAGFVEMTDNIFQSMDERDSVSWNSLISGYSHWGHGCMARETFRAMVLNGFSPDSVTLLAILSACSDLHPIPYASQLHRFMFDRMPHRNVISWNAILGAYASAGFVEMTDNIFQSMDERDSVSWNSLISGYSHRGHGCMARETFRAMVLNGFSPDSVTLLAILSACSVDGRLQDSWNCYTYATQDFGIVQTGEHLFCVVDLMGKCGLLSMVEETTDFLVSSSSTVNPIPWTVMLGASKMHDDARRGRMAVEKLMELEPENFSSYVLLF</sequence>
<feature type="repeat" description="PPR" evidence="2">
    <location>
        <begin position="36"/>
        <end position="70"/>
    </location>
</feature>
<dbReference type="EMBL" id="GL377570">
    <property type="protein sequence ID" value="EFJ33910.1"/>
    <property type="molecule type" value="Genomic_DNA"/>
</dbReference>